<protein>
    <recommendedName>
        <fullName evidence="11">Sigma-70 family RNA polymerase sigma factor</fullName>
    </recommendedName>
</protein>
<dbReference type="CDD" id="cd06171">
    <property type="entry name" value="Sigma70_r4"/>
    <property type="match status" value="1"/>
</dbReference>
<dbReference type="PANTHER" id="PTHR43133">
    <property type="entry name" value="RNA POLYMERASE ECF-TYPE SIGMA FACTO"/>
    <property type="match status" value="1"/>
</dbReference>
<dbReference type="SUPFAM" id="SSF88946">
    <property type="entry name" value="Sigma2 domain of RNA polymerase sigma factors"/>
    <property type="match status" value="1"/>
</dbReference>
<dbReference type="EMBL" id="BSRZ01000010">
    <property type="protein sequence ID" value="GLW65676.1"/>
    <property type="molecule type" value="Genomic_DNA"/>
</dbReference>
<dbReference type="Gene3D" id="1.10.10.10">
    <property type="entry name" value="Winged helix-like DNA-binding domain superfamily/Winged helix DNA-binding domain"/>
    <property type="match status" value="1"/>
</dbReference>
<dbReference type="AlphaFoldDB" id="A0A9W6PZA0"/>
<dbReference type="Pfam" id="PF04542">
    <property type="entry name" value="Sigma70_r2"/>
    <property type="match status" value="1"/>
</dbReference>
<evidence type="ECO:0000256" key="6">
    <source>
        <dbReference type="SAM" id="MobiDB-lite"/>
    </source>
</evidence>
<proteinExistence type="inferred from homology"/>
<keyword evidence="3" id="KW-0731">Sigma factor</keyword>
<dbReference type="InterPro" id="IPR007627">
    <property type="entry name" value="RNA_pol_sigma70_r2"/>
</dbReference>
<dbReference type="GO" id="GO:0006352">
    <property type="term" value="P:DNA-templated transcription initiation"/>
    <property type="evidence" value="ECO:0007669"/>
    <property type="project" value="InterPro"/>
</dbReference>
<organism evidence="9 10">
    <name type="scientific">Actinomadura rubrobrunea</name>
    <dbReference type="NCBI Taxonomy" id="115335"/>
    <lineage>
        <taxon>Bacteria</taxon>
        <taxon>Bacillati</taxon>
        <taxon>Actinomycetota</taxon>
        <taxon>Actinomycetes</taxon>
        <taxon>Streptosporangiales</taxon>
        <taxon>Thermomonosporaceae</taxon>
        <taxon>Actinomadura</taxon>
    </lineage>
</organism>
<keyword evidence="5" id="KW-0804">Transcription</keyword>
<sequence>MFRRVRSVANGRPDAALVTIPLSSTVQTGRSALGIMLYVTEGCFAGTTTARATDEPSGGPAPPTPPDAGRPQRLLRAVTRDGGGAEEADLKELTSLAVQGDPGAIEVLIGQVRPMVVRYCRARLGRISGQYHIADDVAQEVCIAVLSALPRYRDMGRPFASFVFGIAAHKIADALRSAVRAAVPTEDLPDGPDDRPGPEETVVRYIEAQRARDLLTRLPDHQRELVLLRVVAGLSAEETGNVLGMSAGAVRVAQHRALARLRAMAREESIA</sequence>
<evidence type="ECO:0000256" key="4">
    <source>
        <dbReference type="ARBA" id="ARBA00023125"/>
    </source>
</evidence>
<feature type="domain" description="RNA polymerase sigma-70 region 2" evidence="7">
    <location>
        <begin position="108"/>
        <end position="180"/>
    </location>
</feature>
<evidence type="ECO:0000313" key="9">
    <source>
        <dbReference type="EMBL" id="GLW65676.1"/>
    </source>
</evidence>
<dbReference type="InterPro" id="IPR013324">
    <property type="entry name" value="RNA_pol_sigma_r3/r4-like"/>
</dbReference>
<evidence type="ECO:0000259" key="7">
    <source>
        <dbReference type="Pfam" id="PF04542"/>
    </source>
</evidence>
<dbReference type="InterPro" id="IPR036388">
    <property type="entry name" value="WH-like_DNA-bd_sf"/>
</dbReference>
<dbReference type="NCBIfam" id="NF007230">
    <property type="entry name" value="PRK09648.1"/>
    <property type="match status" value="1"/>
</dbReference>
<feature type="compositionally biased region" description="Pro residues" evidence="6">
    <location>
        <begin position="59"/>
        <end position="68"/>
    </location>
</feature>
<comment type="similarity">
    <text evidence="1">Belongs to the sigma-70 factor family. ECF subfamily.</text>
</comment>
<dbReference type="SUPFAM" id="SSF88659">
    <property type="entry name" value="Sigma3 and sigma4 domains of RNA polymerase sigma factors"/>
    <property type="match status" value="1"/>
</dbReference>
<evidence type="ECO:0000256" key="1">
    <source>
        <dbReference type="ARBA" id="ARBA00010641"/>
    </source>
</evidence>
<keyword evidence="10" id="KW-1185">Reference proteome</keyword>
<dbReference type="PANTHER" id="PTHR43133:SF58">
    <property type="entry name" value="ECF RNA POLYMERASE SIGMA FACTOR SIGD"/>
    <property type="match status" value="1"/>
</dbReference>
<dbReference type="Gene3D" id="1.10.1740.10">
    <property type="match status" value="1"/>
</dbReference>
<feature type="region of interest" description="Disordered" evidence="6">
    <location>
        <begin position="49"/>
        <end position="71"/>
    </location>
</feature>
<dbReference type="InterPro" id="IPR013325">
    <property type="entry name" value="RNA_pol_sigma_r2"/>
</dbReference>
<dbReference type="NCBIfam" id="TIGR02937">
    <property type="entry name" value="sigma70-ECF"/>
    <property type="match status" value="1"/>
</dbReference>
<comment type="caution">
    <text evidence="9">The sequence shown here is derived from an EMBL/GenBank/DDBJ whole genome shotgun (WGS) entry which is preliminary data.</text>
</comment>
<keyword evidence="4" id="KW-0238">DNA-binding</keyword>
<evidence type="ECO:0000313" key="10">
    <source>
        <dbReference type="Proteomes" id="UP001165124"/>
    </source>
</evidence>
<gene>
    <name evidence="9" type="ORF">Arub01_39200</name>
</gene>
<evidence type="ECO:0008006" key="11">
    <source>
        <dbReference type="Google" id="ProtNLM"/>
    </source>
</evidence>
<name>A0A9W6PZA0_9ACTN</name>
<dbReference type="InterPro" id="IPR014284">
    <property type="entry name" value="RNA_pol_sigma-70_dom"/>
</dbReference>
<dbReference type="Pfam" id="PF08281">
    <property type="entry name" value="Sigma70_r4_2"/>
    <property type="match status" value="1"/>
</dbReference>
<accession>A0A9W6PZA0</accession>
<dbReference type="Proteomes" id="UP001165124">
    <property type="component" value="Unassembled WGS sequence"/>
</dbReference>
<evidence type="ECO:0000256" key="2">
    <source>
        <dbReference type="ARBA" id="ARBA00023015"/>
    </source>
</evidence>
<dbReference type="InterPro" id="IPR039425">
    <property type="entry name" value="RNA_pol_sigma-70-like"/>
</dbReference>
<evidence type="ECO:0000259" key="8">
    <source>
        <dbReference type="Pfam" id="PF08281"/>
    </source>
</evidence>
<dbReference type="GO" id="GO:0003677">
    <property type="term" value="F:DNA binding"/>
    <property type="evidence" value="ECO:0007669"/>
    <property type="project" value="UniProtKB-KW"/>
</dbReference>
<evidence type="ECO:0000256" key="3">
    <source>
        <dbReference type="ARBA" id="ARBA00023082"/>
    </source>
</evidence>
<evidence type="ECO:0000256" key="5">
    <source>
        <dbReference type="ARBA" id="ARBA00023163"/>
    </source>
</evidence>
<reference evidence="9" key="1">
    <citation type="submission" date="2023-02" db="EMBL/GenBank/DDBJ databases">
        <title>Actinomadura rubrobrunea NBRC 14622.</title>
        <authorList>
            <person name="Ichikawa N."/>
            <person name="Sato H."/>
            <person name="Tonouchi N."/>
        </authorList>
    </citation>
    <scope>NUCLEOTIDE SEQUENCE</scope>
    <source>
        <strain evidence="9">NBRC 14622</strain>
    </source>
</reference>
<feature type="domain" description="RNA polymerase sigma factor 70 region 4 type 2" evidence="8">
    <location>
        <begin position="210"/>
        <end position="261"/>
    </location>
</feature>
<dbReference type="InterPro" id="IPR013249">
    <property type="entry name" value="RNA_pol_sigma70_r4_t2"/>
</dbReference>
<keyword evidence="2" id="KW-0805">Transcription regulation</keyword>
<dbReference type="GO" id="GO:0016987">
    <property type="term" value="F:sigma factor activity"/>
    <property type="evidence" value="ECO:0007669"/>
    <property type="project" value="UniProtKB-KW"/>
</dbReference>